<reference evidence="3" key="1">
    <citation type="journal article" date="2021" name="Nat. Commun.">
        <title>Genetic determinants of endophytism in the Arabidopsis root mycobiome.</title>
        <authorList>
            <person name="Mesny F."/>
            <person name="Miyauchi S."/>
            <person name="Thiergart T."/>
            <person name="Pickel B."/>
            <person name="Atanasova L."/>
            <person name="Karlsson M."/>
            <person name="Huettel B."/>
            <person name="Barry K.W."/>
            <person name="Haridas S."/>
            <person name="Chen C."/>
            <person name="Bauer D."/>
            <person name="Andreopoulos W."/>
            <person name="Pangilinan J."/>
            <person name="LaButti K."/>
            <person name="Riley R."/>
            <person name="Lipzen A."/>
            <person name="Clum A."/>
            <person name="Drula E."/>
            <person name="Henrissat B."/>
            <person name="Kohler A."/>
            <person name="Grigoriev I.V."/>
            <person name="Martin F.M."/>
            <person name="Hacquard S."/>
        </authorList>
    </citation>
    <scope>NUCLEOTIDE SEQUENCE</scope>
    <source>
        <strain evidence="3">MPI-CAGE-AT-0021</strain>
    </source>
</reference>
<comment type="caution">
    <text evidence="3">The sequence shown here is derived from an EMBL/GenBank/DDBJ whole genome shotgun (WGS) entry which is preliminary data.</text>
</comment>
<accession>A0A9P9E2V4</accession>
<dbReference type="AlphaFoldDB" id="A0A9P9E2V4"/>
<protein>
    <submittedName>
        <fullName evidence="3">Uncharacterized protein</fullName>
    </submittedName>
</protein>
<evidence type="ECO:0000313" key="4">
    <source>
        <dbReference type="Proteomes" id="UP000717696"/>
    </source>
</evidence>
<dbReference type="PANTHER" id="PTHR35041:SF3">
    <property type="entry name" value="FORMYLMETHIONINE DEFORMYLASE-LIKE PROTEIN"/>
    <property type="match status" value="1"/>
</dbReference>
<dbReference type="OrthoDB" id="5322539at2759"/>
<proteinExistence type="predicted"/>
<gene>
    <name evidence="3" type="ORF">B0J13DRAFT_508979</name>
</gene>
<keyword evidence="2" id="KW-0472">Membrane</keyword>
<sequence length="717" mass="80651">MASHRLQSPTDTPAGRQRQPSSPQTPNPSVEGISHLHSPWLDPLSPNLRDSPVFSPKHDSQIGLMDFNRVDDASPGLGAFRSSTNAPPKTIPWWKRVLISKWSMILCLLLGVGGALGHHFLYDYLNGREVTEYQRWWLRLGQFISFVAKANFVIAALMAHQQVAWRTVGQKGFSVEAIDSLFGSAHNAMELLNREAWAKSWFVMFLAMYMWASPFVVIFTSATLDVIPGTIRNETTCPSVRTLNFLNEVKDSYNTPTKATNDIWTGRSLSFYNVTHEGGNLNPNKSQTQLDIFEYWDQPSFTLETISSSVFSSGRAIQKENASVEICGQDWDCSTTIHFVAPGYDCKELARGSDDSLNRFDNVIAPFGLDDLVPRGNFTYRAETTQGDYARPQIYPVEEGGIPSMEPPFPQNLGALRTEPIIWIGYAAVDDMTRKHADNSSQPEWDKDYTPVVFACQHRETNYTVNLNYTGGYQTYNITNRNSLPKIIDTTYAHNNSNDGTEDKTTATSDNHYIFPRSDYATYRRVAAYHSLGKKIRDLLSGTVKFPGPIAKGNIATSKLIDQRQNLAVPNLEDAVTHLYEDLLISLLSNPRLLVVSWAANSSKLSGIGLGGEETRYACIRQRTGNFFVYQWQVLVAVYTASFFIACVGVAYGIFAMQRDGIINQREMTFSSIAVATRKVELDQRGDRETRIRCWPVEERRGSRLYEFRTEVHSSSD</sequence>
<dbReference type="EMBL" id="JAGMUU010000020">
    <property type="protein sequence ID" value="KAH7129727.1"/>
    <property type="molecule type" value="Genomic_DNA"/>
</dbReference>
<feature type="transmembrane region" description="Helical" evidence="2">
    <location>
        <begin position="140"/>
        <end position="159"/>
    </location>
</feature>
<dbReference type="Proteomes" id="UP000717696">
    <property type="component" value="Unassembled WGS sequence"/>
</dbReference>
<feature type="transmembrane region" description="Helical" evidence="2">
    <location>
        <begin position="102"/>
        <end position="120"/>
    </location>
</feature>
<feature type="transmembrane region" description="Helical" evidence="2">
    <location>
        <begin position="630"/>
        <end position="655"/>
    </location>
</feature>
<name>A0A9P9E2V4_9HYPO</name>
<dbReference type="PANTHER" id="PTHR35041">
    <property type="entry name" value="MEDIATOR OF RNA POLYMERASE II TRANSCRIPTION SUBUNIT 1"/>
    <property type="match status" value="1"/>
</dbReference>
<feature type="compositionally biased region" description="Polar residues" evidence="1">
    <location>
        <begin position="18"/>
        <end position="28"/>
    </location>
</feature>
<evidence type="ECO:0000256" key="2">
    <source>
        <dbReference type="SAM" id="Phobius"/>
    </source>
</evidence>
<evidence type="ECO:0000256" key="1">
    <source>
        <dbReference type="SAM" id="MobiDB-lite"/>
    </source>
</evidence>
<organism evidence="3 4">
    <name type="scientific">Dactylonectria estremocensis</name>
    <dbReference type="NCBI Taxonomy" id="1079267"/>
    <lineage>
        <taxon>Eukaryota</taxon>
        <taxon>Fungi</taxon>
        <taxon>Dikarya</taxon>
        <taxon>Ascomycota</taxon>
        <taxon>Pezizomycotina</taxon>
        <taxon>Sordariomycetes</taxon>
        <taxon>Hypocreomycetidae</taxon>
        <taxon>Hypocreales</taxon>
        <taxon>Nectriaceae</taxon>
        <taxon>Dactylonectria</taxon>
    </lineage>
</organism>
<feature type="region of interest" description="Disordered" evidence="1">
    <location>
        <begin position="1"/>
        <end position="36"/>
    </location>
</feature>
<feature type="compositionally biased region" description="Polar residues" evidence="1">
    <location>
        <begin position="1"/>
        <end position="11"/>
    </location>
</feature>
<keyword evidence="2" id="KW-0812">Transmembrane</keyword>
<evidence type="ECO:0000313" key="3">
    <source>
        <dbReference type="EMBL" id="KAH7129727.1"/>
    </source>
</evidence>
<keyword evidence="2" id="KW-1133">Transmembrane helix</keyword>
<feature type="transmembrane region" description="Helical" evidence="2">
    <location>
        <begin position="201"/>
        <end position="224"/>
    </location>
</feature>
<keyword evidence="4" id="KW-1185">Reference proteome</keyword>